<gene>
    <name evidence="1" type="ORF">DI551_06250</name>
</gene>
<dbReference type="AlphaFoldDB" id="A0A2W5MYL9"/>
<organism evidence="1 2">
    <name type="scientific">Micavibrio aeruginosavorus</name>
    <dbReference type="NCBI Taxonomy" id="349221"/>
    <lineage>
        <taxon>Bacteria</taxon>
        <taxon>Pseudomonadati</taxon>
        <taxon>Bdellovibrionota</taxon>
        <taxon>Bdellovibrionia</taxon>
        <taxon>Bdellovibrionales</taxon>
        <taxon>Pseudobdellovibrionaceae</taxon>
        <taxon>Micavibrio</taxon>
    </lineage>
</organism>
<dbReference type="EMBL" id="QFQB01000037">
    <property type="protein sequence ID" value="PZQ45864.1"/>
    <property type="molecule type" value="Genomic_DNA"/>
</dbReference>
<name>A0A2W5MYL9_9BACT</name>
<dbReference type="Proteomes" id="UP000249417">
    <property type="component" value="Unassembled WGS sequence"/>
</dbReference>
<proteinExistence type="predicted"/>
<evidence type="ECO:0000313" key="1">
    <source>
        <dbReference type="EMBL" id="PZQ45864.1"/>
    </source>
</evidence>
<accession>A0A2W5MYL9</accession>
<evidence type="ECO:0000313" key="2">
    <source>
        <dbReference type="Proteomes" id="UP000249417"/>
    </source>
</evidence>
<protein>
    <submittedName>
        <fullName evidence="1">Uncharacterized protein</fullName>
    </submittedName>
</protein>
<comment type="caution">
    <text evidence="1">The sequence shown here is derived from an EMBL/GenBank/DDBJ whole genome shotgun (WGS) entry which is preliminary data.</text>
</comment>
<sequence>MTTISSSGFNISSFQKLEIEVSNKKMTDNEITRVQKLKESVQTTKTSPATSALADATRVAVTGQVSTPQTATDTQVLGATDASSESAVDEFLDFTGKSWDEKIRAMILGSMGLEEEDLANMTPEEREKIEAKIKEKIDQEIEKKTGMMVGEAPATV</sequence>
<reference evidence="1 2" key="1">
    <citation type="submission" date="2017-08" db="EMBL/GenBank/DDBJ databases">
        <title>Infants hospitalized years apart are colonized by the same room-sourced microbial strains.</title>
        <authorList>
            <person name="Brooks B."/>
            <person name="Olm M.R."/>
            <person name="Firek B.A."/>
            <person name="Baker R."/>
            <person name="Thomas B.C."/>
            <person name="Morowitz M.J."/>
            <person name="Banfield J.F."/>
        </authorList>
    </citation>
    <scope>NUCLEOTIDE SEQUENCE [LARGE SCALE GENOMIC DNA]</scope>
    <source>
        <strain evidence="1">S2_005_002_R2_29</strain>
    </source>
</reference>